<dbReference type="InterPro" id="IPR028976">
    <property type="entry name" value="CheC-like_sf"/>
</dbReference>
<dbReference type="Gene3D" id="2.30.330.10">
    <property type="entry name" value="SpoA-like"/>
    <property type="match status" value="1"/>
</dbReference>
<sequence>MASTATDPDALAALLADAQEGAAQRAGAPAVRAMDFRRPRQFSGEIQRRLRRALDTFCRTASSRVSGELRTAVDLEVTVVEELTWSDAHDQLPASALTAVLAAAPINTRLLLGAEQPLLLDAIERMLGGDGTAKLVPRRFTDIDTMLAGKLLEALVEQMSVVWDELVGVTLGVSAVTSPQQSAQLAPTSEPTLAFTVEAKLGGRAHTLLLLVPFRALAPVLDQLTRVEGYDATVDTESAELMERGIGQVGVELRAEVGAVEVPMADVLALSPGDLVPLGVRAGTGVSLFVEGTALERGRPGRSGRRRAVQVLAPGESAA</sequence>
<dbReference type="PANTHER" id="PTHR30034">
    <property type="entry name" value="FLAGELLAR MOTOR SWITCH PROTEIN FLIM"/>
    <property type="match status" value="1"/>
</dbReference>
<dbReference type="GO" id="GO:0003774">
    <property type="term" value="F:cytoskeletal motor activity"/>
    <property type="evidence" value="ECO:0007669"/>
    <property type="project" value="InterPro"/>
</dbReference>
<accession>A0A6J4SU34</accession>
<dbReference type="GO" id="GO:0005886">
    <property type="term" value="C:plasma membrane"/>
    <property type="evidence" value="ECO:0007669"/>
    <property type="project" value="UniProtKB-SubCell"/>
</dbReference>
<dbReference type="Pfam" id="PF01052">
    <property type="entry name" value="FliMN_C"/>
    <property type="match status" value="1"/>
</dbReference>
<name>A0A6J4SU34_9ACTN</name>
<keyword evidence="8" id="KW-0472">Membrane</keyword>
<evidence type="ECO:0000313" key="11">
    <source>
        <dbReference type="EMBL" id="CAA9505353.1"/>
    </source>
</evidence>
<dbReference type="InterPro" id="IPR001689">
    <property type="entry name" value="Flag_FliM"/>
</dbReference>
<evidence type="ECO:0000259" key="10">
    <source>
        <dbReference type="Pfam" id="PF01052"/>
    </source>
</evidence>
<evidence type="ECO:0000256" key="8">
    <source>
        <dbReference type="ARBA" id="ARBA00023136"/>
    </source>
</evidence>
<keyword evidence="9" id="KW-0975">Bacterial flagellum</keyword>
<dbReference type="AlphaFoldDB" id="A0A6J4SU34"/>
<dbReference type="Gene3D" id="3.40.1550.10">
    <property type="entry name" value="CheC-like"/>
    <property type="match status" value="1"/>
</dbReference>
<dbReference type="Pfam" id="PF02154">
    <property type="entry name" value="FliM"/>
    <property type="match status" value="1"/>
</dbReference>
<gene>
    <name evidence="11" type="ORF">AVDCRST_MAG30-2166</name>
</gene>
<dbReference type="SUPFAM" id="SSF101801">
    <property type="entry name" value="Surface presentation of antigens (SPOA)"/>
    <property type="match status" value="1"/>
</dbReference>
<dbReference type="InterPro" id="IPR036429">
    <property type="entry name" value="SpoA-like_sf"/>
</dbReference>
<evidence type="ECO:0000256" key="5">
    <source>
        <dbReference type="ARBA" id="ARBA00022475"/>
    </source>
</evidence>
<dbReference type="CDD" id="cd17908">
    <property type="entry name" value="FliM"/>
    <property type="match status" value="1"/>
</dbReference>
<evidence type="ECO:0000256" key="6">
    <source>
        <dbReference type="ARBA" id="ARBA00022500"/>
    </source>
</evidence>
<protein>
    <recommendedName>
        <fullName evidence="4">Flagellar motor switch protein FliM</fullName>
    </recommendedName>
</protein>
<evidence type="ECO:0000256" key="3">
    <source>
        <dbReference type="ARBA" id="ARBA00011049"/>
    </source>
</evidence>
<keyword evidence="5" id="KW-1003">Cell membrane</keyword>
<comment type="subcellular location">
    <subcellularLocation>
        <location evidence="1">Bacterial flagellum basal body</location>
    </subcellularLocation>
    <subcellularLocation>
        <location evidence="2">Cell membrane</location>
        <topology evidence="2">Peripheral membrane protein</topology>
    </subcellularLocation>
</comment>
<reference evidence="11" key="1">
    <citation type="submission" date="2020-02" db="EMBL/GenBank/DDBJ databases">
        <authorList>
            <person name="Meier V. D."/>
        </authorList>
    </citation>
    <scope>NUCLEOTIDE SEQUENCE</scope>
    <source>
        <strain evidence="11">AVDCRST_MAG30</strain>
    </source>
</reference>
<evidence type="ECO:0000256" key="2">
    <source>
        <dbReference type="ARBA" id="ARBA00004202"/>
    </source>
</evidence>
<proteinExistence type="inferred from homology"/>
<comment type="similarity">
    <text evidence="3">Belongs to the FliM family.</text>
</comment>
<evidence type="ECO:0000256" key="4">
    <source>
        <dbReference type="ARBA" id="ARBA00021898"/>
    </source>
</evidence>
<keyword evidence="7" id="KW-0283">Flagellar rotation</keyword>
<keyword evidence="6" id="KW-0145">Chemotaxis</keyword>
<evidence type="ECO:0000256" key="7">
    <source>
        <dbReference type="ARBA" id="ARBA00022779"/>
    </source>
</evidence>
<evidence type="ECO:0000256" key="1">
    <source>
        <dbReference type="ARBA" id="ARBA00004117"/>
    </source>
</evidence>
<dbReference type="GO" id="GO:0071978">
    <property type="term" value="P:bacterial-type flagellum-dependent swarming motility"/>
    <property type="evidence" value="ECO:0007669"/>
    <property type="project" value="TreeGrafter"/>
</dbReference>
<dbReference type="GO" id="GO:0050918">
    <property type="term" value="P:positive chemotaxis"/>
    <property type="evidence" value="ECO:0007669"/>
    <property type="project" value="TreeGrafter"/>
</dbReference>
<dbReference type="GO" id="GO:0009425">
    <property type="term" value="C:bacterial-type flagellum basal body"/>
    <property type="evidence" value="ECO:0007669"/>
    <property type="project" value="UniProtKB-SubCell"/>
</dbReference>
<evidence type="ECO:0000256" key="9">
    <source>
        <dbReference type="ARBA" id="ARBA00023143"/>
    </source>
</evidence>
<dbReference type="PANTHER" id="PTHR30034:SF6">
    <property type="entry name" value="YOP PROTEINS TRANSLOCATION PROTEIN Q"/>
    <property type="match status" value="1"/>
</dbReference>
<dbReference type="SUPFAM" id="SSF103039">
    <property type="entry name" value="CheC-like"/>
    <property type="match status" value="1"/>
</dbReference>
<dbReference type="EMBL" id="CADCVS010000284">
    <property type="protein sequence ID" value="CAA9505353.1"/>
    <property type="molecule type" value="Genomic_DNA"/>
</dbReference>
<feature type="domain" description="Flagellar motor switch protein FliN-like C-terminal" evidence="10">
    <location>
        <begin position="246"/>
        <end position="312"/>
    </location>
</feature>
<organism evidence="11">
    <name type="scientific">uncultured Solirubrobacteraceae bacterium</name>
    <dbReference type="NCBI Taxonomy" id="1162706"/>
    <lineage>
        <taxon>Bacteria</taxon>
        <taxon>Bacillati</taxon>
        <taxon>Actinomycetota</taxon>
        <taxon>Thermoleophilia</taxon>
        <taxon>Solirubrobacterales</taxon>
        <taxon>Solirubrobacteraceae</taxon>
        <taxon>environmental samples</taxon>
    </lineage>
</organism>
<dbReference type="InterPro" id="IPR001543">
    <property type="entry name" value="FliN-like_C"/>
</dbReference>